<protein>
    <recommendedName>
        <fullName evidence="5">Pre-mRNA processing factor 4 (PRP4)-like domain-containing protein</fullName>
    </recommendedName>
</protein>
<dbReference type="SMART" id="SM00500">
    <property type="entry name" value="SFM"/>
    <property type="match status" value="1"/>
</dbReference>
<feature type="repeat" description="WD" evidence="3">
    <location>
        <begin position="475"/>
        <end position="517"/>
    </location>
</feature>
<dbReference type="AlphaFoldDB" id="A0A9W7L4Y1"/>
<feature type="repeat" description="WD" evidence="3">
    <location>
        <begin position="349"/>
        <end position="390"/>
    </location>
</feature>
<proteinExistence type="predicted"/>
<dbReference type="PROSITE" id="PS00678">
    <property type="entry name" value="WD_REPEATS_1"/>
    <property type="match status" value="1"/>
</dbReference>
<evidence type="ECO:0000256" key="3">
    <source>
        <dbReference type="PROSITE-ProRule" id="PRU00221"/>
    </source>
</evidence>
<dbReference type="InterPro" id="IPR014906">
    <property type="entry name" value="PRP4-like"/>
</dbReference>
<dbReference type="GO" id="GO:0017070">
    <property type="term" value="F:U6 snRNA binding"/>
    <property type="evidence" value="ECO:0007669"/>
    <property type="project" value="TreeGrafter"/>
</dbReference>
<feature type="region of interest" description="Disordered" evidence="4">
    <location>
        <begin position="1"/>
        <end position="20"/>
    </location>
</feature>
<feature type="compositionally biased region" description="Acidic residues" evidence="4">
    <location>
        <begin position="110"/>
        <end position="119"/>
    </location>
</feature>
<dbReference type="PANTHER" id="PTHR19846:SF0">
    <property type="entry name" value="PRE-MRNA PROCESSING FACTOR 4"/>
    <property type="match status" value="1"/>
</dbReference>
<dbReference type="OrthoDB" id="540662at2759"/>
<feature type="compositionally biased region" description="Pro residues" evidence="4">
    <location>
        <begin position="1"/>
        <end position="15"/>
    </location>
</feature>
<dbReference type="Proteomes" id="UP001165065">
    <property type="component" value="Unassembled WGS sequence"/>
</dbReference>
<evidence type="ECO:0000256" key="4">
    <source>
        <dbReference type="SAM" id="MobiDB-lite"/>
    </source>
</evidence>
<reference evidence="7" key="1">
    <citation type="journal article" date="2023" name="Commun. Biol.">
        <title>Genome analysis of Parmales, the sister group of diatoms, reveals the evolutionary specialization of diatoms from phago-mixotrophs to photoautotrophs.</title>
        <authorList>
            <person name="Ban H."/>
            <person name="Sato S."/>
            <person name="Yoshikawa S."/>
            <person name="Yamada K."/>
            <person name="Nakamura Y."/>
            <person name="Ichinomiya M."/>
            <person name="Sato N."/>
            <person name="Blanc-Mathieu R."/>
            <person name="Endo H."/>
            <person name="Kuwata A."/>
            <person name="Ogata H."/>
        </authorList>
    </citation>
    <scope>NUCLEOTIDE SEQUENCE [LARGE SCALE GENOMIC DNA]</scope>
</reference>
<dbReference type="InterPro" id="IPR001680">
    <property type="entry name" value="WD40_rpt"/>
</dbReference>
<feature type="repeat" description="WD" evidence="3">
    <location>
        <begin position="518"/>
        <end position="553"/>
    </location>
</feature>
<dbReference type="Gene3D" id="4.10.280.110">
    <property type="entry name" value="Pre-mRNA processing factor 4 domain"/>
    <property type="match status" value="1"/>
</dbReference>
<dbReference type="SUPFAM" id="SSF158230">
    <property type="entry name" value="PRP4-like"/>
    <property type="match status" value="1"/>
</dbReference>
<feature type="region of interest" description="Disordered" evidence="4">
    <location>
        <begin position="157"/>
        <end position="196"/>
    </location>
</feature>
<dbReference type="Pfam" id="PF00400">
    <property type="entry name" value="WD40"/>
    <property type="match status" value="6"/>
</dbReference>
<name>A0A9W7L4Y1_9STRA</name>
<accession>A0A9W7L4Y1</accession>
<dbReference type="PROSITE" id="PS50082">
    <property type="entry name" value="WD_REPEATS_2"/>
    <property type="match status" value="6"/>
</dbReference>
<feature type="compositionally biased region" description="Basic and acidic residues" evidence="4">
    <location>
        <begin position="157"/>
        <end position="175"/>
    </location>
</feature>
<feature type="compositionally biased region" description="Polar residues" evidence="4">
    <location>
        <begin position="180"/>
        <end position="196"/>
    </location>
</feature>
<dbReference type="InterPro" id="IPR036322">
    <property type="entry name" value="WD40_repeat_dom_sf"/>
</dbReference>
<dbReference type="PANTHER" id="PTHR19846">
    <property type="entry name" value="WD40 REPEAT PROTEIN"/>
    <property type="match status" value="1"/>
</dbReference>
<evidence type="ECO:0000313" key="6">
    <source>
        <dbReference type="EMBL" id="GMI29346.1"/>
    </source>
</evidence>
<dbReference type="SUPFAM" id="SSF50978">
    <property type="entry name" value="WD40 repeat-like"/>
    <property type="match status" value="1"/>
</dbReference>
<dbReference type="FunFam" id="2.130.10.10:FF:000411">
    <property type="entry name" value="U4/U6 small nuclear ribonucleoprotein Prp4"/>
    <property type="match status" value="1"/>
</dbReference>
<keyword evidence="2" id="KW-0677">Repeat</keyword>
<dbReference type="EMBL" id="BRYA01000679">
    <property type="protein sequence ID" value="GMI29346.1"/>
    <property type="molecule type" value="Genomic_DNA"/>
</dbReference>
<feature type="repeat" description="WD" evidence="3">
    <location>
        <begin position="391"/>
        <end position="432"/>
    </location>
</feature>
<keyword evidence="1 3" id="KW-0853">WD repeat</keyword>
<feature type="repeat" description="WD" evidence="3">
    <location>
        <begin position="433"/>
        <end position="474"/>
    </location>
</feature>
<dbReference type="Pfam" id="PF08799">
    <property type="entry name" value="PRP4"/>
    <property type="match status" value="1"/>
</dbReference>
<evidence type="ECO:0000259" key="5">
    <source>
        <dbReference type="SMART" id="SM00500"/>
    </source>
</evidence>
<comment type="caution">
    <text evidence="6">The sequence shown here is derived from an EMBL/GenBank/DDBJ whole genome shotgun (WGS) entry which is preliminary data.</text>
</comment>
<organism evidence="6 7">
    <name type="scientific">Triparma columacea</name>
    <dbReference type="NCBI Taxonomy" id="722753"/>
    <lineage>
        <taxon>Eukaryota</taxon>
        <taxon>Sar</taxon>
        <taxon>Stramenopiles</taxon>
        <taxon>Ochrophyta</taxon>
        <taxon>Bolidophyceae</taxon>
        <taxon>Parmales</taxon>
        <taxon>Triparmaceae</taxon>
        <taxon>Triparma</taxon>
    </lineage>
</organism>
<dbReference type="Gene3D" id="2.130.10.10">
    <property type="entry name" value="YVTN repeat-like/Quinoprotein amine dehydrogenase"/>
    <property type="match status" value="3"/>
</dbReference>
<evidence type="ECO:0000256" key="1">
    <source>
        <dbReference type="ARBA" id="ARBA00022574"/>
    </source>
</evidence>
<evidence type="ECO:0000256" key="2">
    <source>
        <dbReference type="ARBA" id="ARBA00022737"/>
    </source>
</evidence>
<dbReference type="InterPro" id="IPR019775">
    <property type="entry name" value="WD40_repeat_CS"/>
</dbReference>
<dbReference type="GO" id="GO:0046540">
    <property type="term" value="C:U4/U6 x U5 tri-snRNP complex"/>
    <property type="evidence" value="ECO:0007669"/>
    <property type="project" value="TreeGrafter"/>
</dbReference>
<feature type="region of interest" description="Disordered" evidence="4">
    <location>
        <begin position="105"/>
        <end position="129"/>
    </location>
</feature>
<dbReference type="SUPFAM" id="SSF101447">
    <property type="entry name" value="Formin homology 2 domain (FH2 domain)"/>
    <property type="match status" value="1"/>
</dbReference>
<dbReference type="GO" id="GO:0000398">
    <property type="term" value="P:mRNA splicing, via spliceosome"/>
    <property type="evidence" value="ECO:0007669"/>
    <property type="project" value="TreeGrafter"/>
</dbReference>
<dbReference type="InterPro" id="IPR036285">
    <property type="entry name" value="PRP4-like_sf"/>
</dbReference>
<keyword evidence="7" id="KW-1185">Reference proteome</keyword>
<sequence>MSAPPPPPPPPPPPAMIGNVSMSTSSIEVLALSSHSKKEQERHASIMLDLEAKKAGRTIVVPTLVDEVKAKLRSLGEPIRLFGENLADVRERLRTCLGKIKVLGQSAPDQSDDPMDIDGEGTGQKPERREIVYTEATKELVEARKKIVQFSTAKSKERLARERDRRSNTRKRLLDEDPALSSSKAPPQKPTLTAFKNANPSLTTTAAIAKFNDVLEQWEATQGIDDEFFYLKRKNVIGGITSEEDYARSLFTNCKSFGLDASEFCDNRFLTTAIFGKDGAVATAGWTGVVKHWKHDAKTQTFKCDKEWKGGHEDRITGMAYAPDGVTLASASLDAKGVVWSASGESTKLEGHKKRLCKIAWHPSGDYVGTTSSDLTWRLWQAETGKELLLQDGHYSEAYGIAFHGDGSLVATTDFGGAVHVWDLRSGKNIQHFQGHSKRVLSASWSVNGFELATGGDDGTVKIWDLRARKIKETVPAHAGLISCVKFSPSSSELLLTSSYDGKVKIFNTRNWRCIKTLEGHSGQVTGVDMNDAEDTIVSSGFDKTFKVWRCGQ</sequence>
<gene>
    <name evidence="6" type="ORF">TrCOL_g6480</name>
</gene>
<feature type="repeat" description="WD" evidence="3">
    <location>
        <begin position="309"/>
        <end position="350"/>
    </location>
</feature>
<feature type="domain" description="Pre-mRNA processing factor 4 (PRP4)-like" evidence="5">
    <location>
        <begin position="63"/>
        <end position="112"/>
    </location>
</feature>
<evidence type="ECO:0000313" key="7">
    <source>
        <dbReference type="Proteomes" id="UP001165065"/>
    </source>
</evidence>
<dbReference type="CDD" id="cd00200">
    <property type="entry name" value="WD40"/>
    <property type="match status" value="1"/>
</dbReference>
<dbReference type="SMART" id="SM00320">
    <property type="entry name" value="WD40"/>
    <property type="match status" value="7"/>
</dbReference>
<dbReference type="GO" id="GO:0030621">
    <property type="term" value="F:U4 snRNA binding"/>
    <property type="evidence" value="ECO:0007669"/>
    <property type="project" value="TreeGrafter"/>
</dbReference>
<dbReference type="InterPro" id="IPR015943">
    <property type="entry name" value="WD40/YVTN_repeat-like_dom_sf"/>
</dbReference>
<dbReference type="PROSITE" id="PS50294">
    <property type="entry name" value="WD_REPEATS_REGION"/>
    <property type="match status" value="5"/>
</dbReference>